<evidence type="ECO:0000259" key="9">
    <source>
        <dbReference type="PROSITE" id="PS51294"/>
    </source>
</evidence>
<comment type="subcellular location">
    <subcellularLocation>
        <location evidence="1">Nucleus</location>
    </subcellularLocation>
</comment>
<gene>
    <name evidence="11" type="primary">LOC105059546</name>
</gene>
<keyword evidence="4" id="KW-0804">Transcription</keyword>
<dbReference type="PANTHER" id="PTHR12802:SF177">
    <property type="entry name" value="PROTEIN CCA1"/>
    <property type="match status" value="1"/>
</dbReference>
<proteinExistence type="predicted"/>
<feature type="domain" description="SANT" evidence="8">
    <location>
        <begin position="22"/>
        <end position="73"/>
    </location>
</feature>
<dbReference type="PROSITE" id="PS51293">
    <property type="entry name" value="SANT"/>
    <property type="match status" value="1"/>
</dbReference>
<evidence type="ECO:0000259" key="8">
    <source>
        <dbReference type="PROSITE" id="PS51293"/>
    </source>
</evidence>
<dbReference type="OrthoDB" id="118550at2759"/>
<dbReference type="CDD" id="cd00167">
    <property type="entry name" value="SANT"/>
    <property type="match status" value="1"/>
</dbReference>
<dbReference type="FunFam" id="1.10.10.60:FF:000023">
    <property type="entry name" value="protein REVEILLE 6 isoform X1"/>
    <property type="match status" value="1"/>
</dbReference>
<dbReference type="KEGG" id="egu:105059546"/>
<keyword evidence="5" id="KW-0539">Nucleus</keyword>
<dbReference type="AlphaFoldDB" id="A0A6I9SDF1"/>
<feature type="domain" description="Myb-like" evidence="7">
    <location>
        <begin position="19"/>
        <end position="69"/>
    </location>
</feature>
<keyword evidence="2" id="KW-0805">Transcription regulation</keyword>
<evidence type="ECO:0000256" key="1">
    <source>
        <dbReference type="ARBA" id="ARBA00004123"/>
    </source>
</evidence>
<dbReference type="Proteomes" id="UP000504607">
    <property type="component" value="Chromosome 16"/>
</dbReference>
<dbReference type="PANTHER" id="PTHR12802">
    <property type="entry name" value="SWI/SNF COMPLEX-RELATED"/>
    <property type="match status" value="1"/>
</dbReference>
<evidence type="ECO:0000313" key="11">
    <source>
        <dbReference type="RefSeq" id="XP_010941176.2"/>
    </source>
</evidence>
<feature type="region of interest" description="Disordered" evidence="6">
    <location>
        <begin position="686"/>
        <end position="752"/>
    </location>
</feature>
<evidence type="ECO:0000256" key="6">
    <source>
        <dbReference type="SAM" id="MobiDB-lite"/>
    </source>
</evidence>
<feature type="compositionally biased region" description="Basic residues" evidence="6">
    <location>
        <begin position="710"/>
        <end position="721"/>
    </location>
</feature>
<organism evidence="10 11">
    <name type="scientific">Elaeis guineensis var. tenera</name>
    <name type="common">Oil palm</name>
    <dbReference type="NCBI Taxonomy" id="51953"/>
    <lineage>
        <taxon>Eukaryota</taxon>
        <taxon>Viridiplantae</taxon>
        <taxon>Streptophyta</taxon>
        <taxon>Embryophyta</taxon>
        <taxon>Tracheophyta</taxon>
        <taxon>Spermatophyta</taxon>
        <taxon>Magnoliopsida</taxon>
        <taxon>Liliopsida</taxon>
        <taxon>Arecaceae</taxon>
        <taxon>Arecoideae</taxon>
        <taxon>Cocoseae</taxon>
        <taxon>Elaeidinae</taxon>
        <taxon>Elaeis</taxon>
    </lineage>
</organism>
<dbReference type="Pfam" id="PF00249">
    <property type="entry name" value="Myb_DNA-binding"/>
    <property type="match status" value="1"/>
</dbReference>
<feature type="compositionally biased region" description="Polar residues" evidence="6">
    <location>
        <begin position="567"/>
        <end position="582"/>
    </location>
</feature>
<dbReference type="InterPro" id="IPR017884">
    <property type="entry name" value="SANT_dom"/>
</dbReference>
<dbReference type="InterPro" id="IPR017930">
    <property type="entry name" value="Myb_dom"/>
</dbReference>
<dbReference type="InterPro" id="IPR001005">
    <property type="entry name" value="SANT/Myb"/>
</dbReference>
<dbReference type="SMART" id="SM00717">
    <property type="entry name" value="SANT"/>
    <property type="match status" value="1"/>
</dbReference>
<evidence type="ECO:0000256" key="2">
    <source>
        <dbReference type="ARBA" id="ARBA00023015"/>
    </source>
</evidence>
<name>A0A6I9SDF1_ELAGV</name>
<evidence type="ECO:0000313" key="10">
    <source>
        <dbReference type="Proteomes" id="UP000504607"/>
    </source>
</evidence>
<keyword evidence="10" id="KW-1185">Reference proteome</keyword>
<dbReference type="SUPFAM" id="SSF46689">
    <property type="entry name" value="Homeodomain-like"/>
    <property type="match status" value="1"/>
</dbReference>
<feature type="compositionally biased region" description="Basic and acidic residues" evidence="6">
    <location>
        <begin position="553"/>
        <end position="566"/>
    </location>
</feature>
<dbReference type="GO" id="GO:0010468">
    <property type="term" value="P:regulation of gene expression"/>
    <property type="evidence" value="ECO:0007669"/>
    <property type="project" value="UniProtKB-ARBA"/>
</dbReference>
<dbReference type="GO" id="GO:0003677">
    <property type="term" value="F:DNA binding"/>
    <property type="evidence" value="ECO:0007669"/>
    <property type="project" value="UniProtKB-KW"/>
</dbReference>
<feature type="compositionally biased region" description="Low complexity" evidence="6">
    <location>
        <begin position="513"/>
        <end position="528"/>
    </location>
</feature>
<dbReference type="NCBIfam" id="TIGR01557">
    <property type="entry name" value="myb_SHAQKYF"/>
    <property type="match status" value="1"/>
</dbReference>
<evidence type="ECO:0000256" key="5">
    <source>
        <dbReference type="ARBA" id="ARBA00023242"/>
    </source>
</evidence>
<protein>
    <submittedName>
        <fullName evidence="11">Protein LHY-like isoform X1</fullName>
    </submittedName>
</protein>
<feature type="compositionally biased region" description="Polar residues" evidence="6">
    <location>
        <begin position="690"/>
        <end position="705"/>
    </location>
</feature>
<dbReference type="PROSITE" id="PS51294">
    <property type="entry name" value="HTH_MYB"/>
    <property type="match status" value="1"/>
</dbReference>
<sequence length="752" mass="82558">MEANSLRKDLVVKTRKPYTITKQRERWTEEEHNRFLEALKLYGRAWQRIEEHIGTKTAVQIRSHAQKFFTKLEKEAVLKGSPPGQAHDIDIPPPRPKRKPSTPYPRKSWVGSVSPTGDAMNDKSSKSVSLVSTNKQVWDMGSDTPQKKFAATLTLQKRVVSEDGSCSEVLNFFQDASSASISSVNNSSSNPHMEFVPKMKEIKETTRDKSSVSVEVNKDININVTAYMAQEIQRPERFHIDSQANLDHEKGADTSKQQDSLGSLLRDNMQSNYSNSKHVPVHLLDKNSEEVEQTTDSDVHNFTAVPGQVGGVHENSKSFINPMVSATPKLHNSSAMPCIHQPFPALPPFAISHGNQDAYRSFLNISSPFSSLIMSTLLQNPAVHAAASLAASFWPSADVDSSTNSTPETQSGGFPLRHMNHSPSLASITAATVAAASAWWATQGLSPLFPPPHIGFTFNPPAATTIPTVATAQAPEYETEGKEGAFQNLVAEDQVGNPAQSMDLNTRHASPKSSSSSEAGDSDNSGSGERSHCTELKASRTNKFKPLTATGFNDHDKTKSNKKTDRSSCGSNTPSSSEVETNTILDKHEKFDDEAKQAYFSNPLAAQTNNRRSRSNGTINESWKEVSEEGRLAFQALFSREVLPQSFSPPHAEDTMAKENEAVTLPVDLNKACETTDLNHLHGFTKEMSNRSNDNTGKGSLTSEIGQGKLKSRRTGFKPYKRCSMEAKENRTAAVEETANKRVRLEGEASTR</sequence>
<dbReference type="PROSITE" id="PS50090">
    <property type="entry name" value="MYB_LIKE"/>
    <property type="match status" value="1"/>
</dbReference>
<dbReference type="InterPro" id="IPR006447">
    <property type="entry name" value="Myb_dom_plants"/>
</dbReference>
<keyword evidence="3" id="KW-0238">DNA-binding</keyword>
<feature type="compositionally biased region" description="Basic and acidic residues" evidence="6">
    <location>
        <begin position="529"/>
        <end position="538"/>
    </location>
</feature>
<feature type="region of interest" description="Disordered" evidence="6">
    <location>
        <begin position="499"/>
        <end position="582"/>
    </location>
</feature>
<dbReference type="RefSeq" id="XP_010941176.2">
    <property type="nucleotide sequence ID" value="XM_010942874.3"/>
</dbReference>
<dbReference type="FunCoup" id="A0A6I9SDF1">
    <property type="interactions" value="1467"/>
</dbReference>
<feature type="domain" description="HTH myb-type" evidence="9">
    <location>
        <begin position="19"/>
        <end position="73"/>
    </location>
</feature>
<feature type="compositionally biased region" description="Basic and acidic residues" evidence="6">
    <location>
        <begin position="738"/>
        <end position="752"/>
    </location>
</feature>
<evidence type="ECO:0000259" key="7">
    <source>
        <dbReference type="PROSITE" id="PS50090"/>
    </source>
</evidence>
<dbReference type="InParanoid" id="A0A6I9SDF1"/>
<feature type="region of interest" description="Disordered" evidence="6">
    <location>
        <begin position="77"/>
        <end position="126"/>
    </location>
</feature>
<dbReference type="GO" id="GO:0005634">
    <property type="term" value="C:nucleus"/>
    <property type="evidence" value="ECO:0007669"/>
    <property type="project" value="UniProtKB-SubCell"/>
</dbReference>
<dbReference type="InterPro" id="IPR009057">
    <property type="entry name" value="Homeodomain-like_sf"/>
</dbReference>
<accession>A0A6I9SDF1</accession>
<dbReference type="GeneID" id="105059546"/>
<feature type="compositionally biased region" description="Polar residues" evidence="6">
    <location>
        <begin position="604"/>
        <end position="621"/>
    </location>
</feature>
<reference evidence="11" key="1">
    <citation type="submission" date="2025-08" db="UniProtKB">
        <authorList>
            <consortium name="RefSeq"/>
        </authorList>
    </citation>
    <scope>IDENTIFICATION</scope>
</reference>
<feature type="compositionally biased region" description="Polar residues" evidence="6">
    <location>
        <begin position="499"/>
        <end position="512"/>
    </location>
</feature>
<evidence type="ECO:0000256" key="3">
    <source>
        <dbReference type="ARBA" id="ARBA00023125"/>
    </source>
</evidence>
<dbReference type="Gene3D" id="1.10.10.60">
    <property type="entry name" value="Homeodomain-like"/>
    <property type="match status" value="1"/>
</dbReference>
<evidence type="ECO:0000256" key="4">
    <source>
        <dbReference type="ARBA" id="ARBA00023163"/>
    </source>
</evidence>
<feature type="region of interest" description="Disordered" evidence="6">
    <location>
        <begin position="600"/>
        <end position="622"/>
    </location>
</feature>